<gene>
    <name evidence="2" type="ORF">DUNSADRAFT_9295</name>
</gene>
<comment type="caution">
    <text evidence="2">The sequence shown here is derived from an EMBL/GenBank/DDBJ whole genome shotgun (WGS) entry which is preliminary data.</text>
</comment>
<feature type="region of interest" description="Disordered" evidence="1">
    <location>
        <begin position="1"/>
        <end position="87"/>
    </location>
</feature>
<reference evidence="2" key="1">
    <citation type="submission" date="2017-08" db="EMBL/GenBank/DDBJ databases">
        <authorList>
            <person name="Polle J.E."/>
            <person name="Barry K."/>
            <person name="Cushman J."/>
            <person name="Schmutz J."/>
            <person name="Tran D."/>
            <person name="Hathwaick L.T."/>
            <person name="Yim W.C."/>
            <person name="Jenkins J."/>
            <person name="Mckie-Krisberg Z.M."/>
            <person name="Prochnik S."/>
            <person name="Lindquist E."/>
            <person name="Dockter R.B."/>
            <person name="Adam C."/>
            <person name="Molina H."/>
            <person name="Bunkerborg J."/>
            <person name="Jin E."/>
            <person name="Buchheim M."/>
            <person name="Magnuson J."/>
        </authorList>
    </citation>
    <scope>NUCLEOTIDE SEQUENCE</scope>
    <source>
        <strain evidence="2">CCAP 19/18</strain>
    </source>
</reference>
<feature type="compositionally biased region" description="Basic and acidic residues" evidence="1">
    <location>
        <begin position="51"/>
        <end position="71"/>
    </location>
</feature>
<dbReference type="Proteomes" id="UP000815325">
    <property type="component" value="Unassembled WGS sequence"/>
</dbReference>
<proteinExistence type="predicted"/>
<evidence type="ECO:0000313" key="3">
    <source>
        <dbReference type="Proteomes" id="UP000815325"/>
    </source>
</evidence>
<protein>
    <submittedName>
        <fullName evidence="2">Uncharacterized protein</fullName>
    </submittedName>
</protein>
<name>A0ABQ7GHR3_DUNSA</name>
<evidence type="ECO:0000256" key="1">
    <source>
        <dbReference type="SAM" id="MobiDB-lite"/>
    </source>
</evidence>
<keyword evidence="3" id="KW-1185">Reference proteome</keyword>
<sequence length="87" mass="9547">MRAHSELAPTKITEPKTPYHAPLQGDLDEVPPLSLEGDAAAGKPAGMTAEQHAEFEKHRKEHYKKEAEALKKAAAAADEEEEEEKKS</sequence>
<dbReference type="EMBL" id="MU069773">
    <property type="protein sequence ID" value="KAF5834134.1"/>
    <property type="molecule type" value="Genomic_DNA"/>
</dbReference>
<feature type="compositionally biased region" description="Acidic residues" evidence="1">
    <location>
        <begin position="77"/>
        <end position="87"/>
    </location>
</feature>
<organism evidence="2 3">
    <name type="scientific">Dunaliella salina</name>
    <name type="common">Green alga</name>
    <name type="synonym">Protococcus salinus</name>
    <dbReference type="NCBI Taxonomy" id="3046"/>
    <lineage>
        <taxon>Eukaryota</taxon>
        <taxon>Viridiplantae</taxon>
        <taxon>Chlorophyta</taxon>
        <taxon>core chlorophytes</taxon>
        <taxon>Chlorophyceae</taxon>
        <taxon>CS clade</taxon>
        <taxon>Chlamydomonadales</taxon>
        <taxon>Dunaliellaceae</taxon>
        <taxon>Dunaliella</taxon>
    </lineage>
</organism>
<accession>A0ABQ7GHR3</accession>
<evidence type="ECO:0000313" key="2">
    <source>
        <dbReference type="EMBL" id="KAF5834134.1"/>
    </source>
</evidence>